<organism evidence="16 17">
    <name type="scientific">Acacia crassicarpa</name>
    <name type="common">northern wattle</name>
    <dbReference type="NCBI Taxonomy" id="499986"/>
    <lineage>
        <taxon>Eukaryota</taxon>
        <taxon>Viridiplantae</taxon>
        <taxon>Streptophyta</taxon>
        <taxon>Embryophyta</taxon>
        <taxon>Tracheophyta</taxon>
        <taxon>Spermatophyta</taxon>
        <taxon>Magnoliopsida</taxon>
        <taxon>eudicotyledons</taxon>
        <taxon>Gunneridae</taxon>
        <taxon>Pentapetalae</taxon>
        <taxon>rosids</taxon>
        <taxon>fabids</taxon>
        <taxon>Fabales</taxon>
        <taxon>Fabaceae</taxon>
        <taxon>Caesalpinioideae</taxon>
        <taxon>mimosoid clade</taxon>
        <taxon>Acacieae</taxon>
        <taxon>Acacia</taxon>
    </lineage>
</organism>
<dbReference type="InterPro" id="IPR019378">
    <property type="entry name" value="GDP-Fuc_O-FucTrfase"/>
</dbReference>
<accession>A0AAE1JBR7</accession>
<evidence type="ECO:0000256" key="4">
    <source>
        <dbReference type="ARBA" id="ARBA00022676"/>
    </source>
</evidence>
<evidence type="ECO:0000256" key="10">
    <source>
        <dbReference type="ARBA" id="ARBA00023180"/>
    </source>
</evidence>
<protein>
    <recommendedName>
        <fullName evidence="13">O-fucosyltransferase family protein</fullName>
    </recommendedName>
</protein>
<dbReference type="Proteomes" id="UP001293593">
    <property type="component" value="Unassembled WGS sequence"/>
</dbReference>
<evidence type="ECO:0000256" key="14">
    <source>
        <dbReference type="SAM" id="MobiDB-lite"/>
    </source>
</evidence>
<comment type="subcellular location">
    <subcellularLocation>
        <location evidence="1">Membrane</location>
        <topology evidence="1">Single-pass type II membrane protein</topology>
    </subcellularLocation>
</comment>
<keyword evidence="10" id="KW-0325">Glycoprotein</keyword>
<keyword evidence="4" id="KW-0328">Glycosyltransferase</keyword>
<keyword evidence="6 15" id="KW-0812">Transmembrane</keyword>
<evidence type="ECO:0000313" key="17">
    <source>
        <dbReference type="Proteomes" id="UP001293593"/>
    </source>
</evidence>
<evidence type="ECO:0000256" key="9">
    <source>
        <dbReference type="ARBA" id="ARBA00023136"/>
    </source>
</evidence>
<keyword evidence="8 15" id="KW-1133">Transmembrane helix</keyword>
<name>A0AAE1JBR7_9FABA</name>
<feature type="region of interest" description="Disordered" evidence="14">
    <location>
        <begin position="1"/>
        <end position="58"/>
    </location>
</feature>
<dbReference type="PANTHER" id="PTHR31741">
    <property type="entry name" value="OS02G0726500 PROTEIN-RELATED"/>
    <property type="match status" value="1"/>
</dbReference>
<evidence type="ECO:0000313" key="16">
    <source>
        <dbReference type="EMBL" id="KAK4265603.1"/>
    </source>
</evidence>
<evidence type="ECO:0000256" key="3">
    <source>
        <dbReference type="ARBA" id="ARBA00007737"/>
    </source>
</evidence>
<dbReference type="PANTHER" id="PTHR31741:SF8">
    <property type="entry name" value="O-FUCOSYLTRANSFERASE 35"/>
    <property type="match status" value="1"/>
</dbReference>
<gene>
    <name evidence="16" type="ORF">QN277_026632</name>
</gene>
<keyword evidence="12" id="KW-0119">Carbohydrate metabolism</keyword>
<evidence type="ECO:0000256" key="2">
    <source>
        <dbReference type="ARBA" id="ARBA00004881"/>
    </source>
</evidence>
<keyword evidence="17" id="KW-1185">Reference proteome</keyword>
<dbReference type="GO" id="GO:0016020">
    <property type="term" value="C:membrane"/>
    <property type="evidence" value="ECO:0007669"/>
    <property type="project" value="UniProtKB-SubCell"/>
</dbReference>
<evidence type="ECO:0000256" key="8">
    <source>
        <dbReference type="ARBA" id="ARBA00022989"/>
    </source>
</evidence>
<proteinExistence type="inferred from homology"/>
<dbReference type="GO" id="GO:0009507">
    <property type="term" value="C:chloroplast"/>
    <property type="evidence" value="ECO:0007669"/>
    <property type="project" value="TreeGrafter"/>
</dbReference>
<keyword evidence="11" id="KW-0294">Fucose metabolism</keyword>
<dbReference type="FunFam" id="3.40.50.11350:FF:000011">
    <property type="entry name" value="O-fucosyltransferase 28"/>
    <property type="match status" value="1"/>
</dbReference>
<keyword evidence="7" id="KW-0735">Signal-anchor</keyword>
<evidence type="ECO:0000256" key="13">
    <source>
        <dbReference type="ARBA" id="ARBA00030350"/>
    </source>
</evidence>
<dbReference type="GO" id="GO:0006004">
    <property type="term" value="P:fucose metabolic process"/>
    <property type="evidence" value="ECO:0007669"/>
    <property type="project" value="UniProtKB-KW"/>
</dbReference>
<keyword evidence="5" id="KW-0808">Transferase</keyword>
<reference evidence="16" key="1">
    <citation type="submission" date="2023-10" db="EMBL/GenBank/DDBJ databases">
        <title>Chromosome-level genome of the transformable northern wattle, Acacia crassicarpa.</title>
        <authorList>
            <person name="Massaro I."/>
            <person name="Sinha N.R."/>
            <person name="Poethig S."/>
            <person name="Leichty A.R."/>
        </authorList>
    </citation>
    <scope>NUCLEOTIDE SEQUENCE</scope>
    <source>
        <strain evidence="16">Acra3RX</strain>
        <tissue evidence="16">Leaf</tissue>
    </source>
</reference>
<dbReference type="EMBL" id="JAWXYG010000008">
    <property type="protein sequence ID" value="KAK4265603.1"/>
    <property type="molecule type" value="Genomic_DNA"/>
</dbReference>
<dbReference type="Pfam" id="PF10250">
    <property type="entry name" value="O-FucT"/>
    <property type="match status" value="1"/>
</dbReference>
<evidence type="ECO:0000256" key="7">
    <source>
        <dbReference type="ARBA" id="ARBA00022968"/>
    </source>
</evidence>
<dbReference type="AlphaFoldDB" id="A0AAE1JBR7"/>
<dbReference type="InterPro" id="IPR024709">
    <property type="entry name" value="FucosylTrfase_pln"/>
</dbReference>
<evidence type="ECO:0000256" key="12">
    <source>
        <dbReference type="ARBA" id="ARBA00023277"/>
    </source>
</evidence>
<evidence type="ECO:0000256" key="11">
    <source>
        <dbReference type="ARBA" id="ARBA00023253"/>
    </source>
</evidence>
<evidence type="ECO:0000256" key="15">
    <source>
        <dbReference type="SAM" id="Phobius"/>
    </source>
</evidence>
<evidence type="ECO:0000256" key="5">
    <source>
        <dbReference type="ARBA" id="ARBA00022679"/>
    </source>
</evidence>
<dbReference type="GO" id="GO:0016757">
    <property type="term" value="F:glycosyltransferase activity"/>
    <property type="evidence" value="ECO:0007669"/>
    <property type="project" value="UniProtKB-KW"/>
</dbReference>
<dbReference type="CDD" id="cd11299">
    <property type="entry name" value="O-FucT_plant"/>
    <property type="match status" value="1"/>
</dbReference>
<sequence length="639" mass="72593">MAHDHHVNTSDGVSHSQRVNSPRFSGSMTRRAHSFKRNNNNNSNNNGNSRSSIANNASTSLSPHCEIELPANSPRSEIGTSFIAADVLEPVLERKHAHHVTQRIHGRAVKNFLDKPIESLVVDLGLREKKKIGHWMFIVFCGVCLFLGVLKICATGWLGSTIERAESNQDLPDSITNLNLMQQRTHGHGYREEGVDAERTLKMLNTGVTGSQNAMAEEAGIWSIHNYENYTQCIDLPRNHKMLDAKTNGYILINANGGLNQMRFGICDMVAVAKILKATLVLPSLDHTSYWADESGFKDLFDWRYFIETLKDDIHIVEKLPADYAGIQPFVKTPISWSKVPYYRSEVLPLLKQHKVVYFTHTDSRLANNGISKSIQKLRCRANYRALKYSAPIEEHGNKLVSRMRQDGNHYLALHLRYEKDMLAFTGCSHNLTAEEDEELKQMRYEVSHWKEKEINGTERRLLGGCPSTPRETSLLLKALGFPSSTRIYLVAGEAYGRGSMKYLEDDFPHIFSHSSLSTEQELEPFKNHQNMLAGIDYVVALQSDVFLYTYDGNMAKAVQGHRRFENFKKTINPDKMNLVKLVDELDEGKISWKKFSSKVKKLHKDRMGAPYLREPGEFPKLEESFYANPLPDCICETT</sequence>
<feature type="compositionally biased region" description="Low complexity" evidence="14">
    <location>
        <begin position="38"/>
        <end position="58"/>
    </location>
</feature>
<feature type="transmembrane region" description="Helical" evidence="15">
    <location>
        <begin position="135"/>
        <end position="158"/>
    </location>
</feature>
<evidence type="ECO:0000256" key="6">
    <source>
        <dbReference type="ARBA" id="ARBA00022692"/>
    </source>
</evidence>
<comment type="caution">
    <text evidence="16">The sequence shown here is derived from an EMBL/GenBank/DDBJ whole genome shotgun (WGS) entry which is preliminary data.</text>
</comment>
<comment type="pathway">
    <text evidence="2">Glycan metabolism.</text>
</comment>
<dbReference type="GO" id="GO:0005794">
    <property type="term" value="C:Golgi apparatus"/>
    <property type="evidence" value="ECO:0007669"/>
    <property type="project" value="TreeGrafter"/>
</dbReference>
<keyword evidence="9 15" id="KW-0472">Membrane</keyword>
<comment type="similarity">
    <text evidence="3">Belongs to the glycosyltransferase GT106 family.</text>
</comment>
<evidence type="ECO:0000256" key="1">
    <source>
        <dbReference type="ARBA" id="ARBA00004606"/>
    </source>
</evidence>
<feature type="compositionally biased region" description="Polar residues" evidence="14">
    <location>
        <begin position="9"/>
        <end position="28"/>
    </location>
</feature>